<dbReference type="InterPro" id="IPR003333">
    <property type="entry name" value="CMAS"/>
</dbReference>
<organism evidence="7 8">
    <name type="scientific">Craterilacuibacter sinensis</name>
    <dbReference type="NCBI Taxonomy" id="2686017"/>
    <lineage>
        <taxon>Bacteria</taxon>
        <taxon>Pseudomonadati</taxon>
        <taxon>Pseudomonadota</taxon>
        <taxon>Betaproteobacteria</taxon>
        <taxon>Neisseriales</taxon>
        <taxon>Neisseriaceae</taxon>
        <taxon>Craterilacuibacter</taxon>
    </lineage>
</organism>
<dbReference type="Pfam" id="PF25371">
    <property type="entry name" value="DUF7884"/>
    <property type="match status" value="1"/>
</dbReference>
<dbReference type="PANTHER" id="PTHR43667:SF1">
    <property type="entry name" value="CYCLOPROPANE-FATTY-ACYL-PHOSPHOLIPID SYNTHASE"/>
    <property type="match status" value="1"/>
</dbReference>
<comment type="caution">
    <text evidence="7">The sequence shown here is derived from an EMBL/GenBank/DDBJ whole genome shotgun (WGS) entry which is preliminary data.</text>
</comment>
<name>A0A845BK24_9NEIS</name>
<dbReference type="Proteomes" id="UP000467214">
    <property type="component" value="Unassembled WGS sequence"/>
</dbReference>
<dbReference type="GO" id="GO:0032259">
    <property type="term" value="P:methylation"/>
    <property type="evidence" value="ECO:0007669"/>
    <property type="project" value="UniProtKB-KW"/>
</dbReference>
<dbReference type="CDD" id="cd02440">
    <property type="entry name" value="AdoMet_MTases"/>
    <property type="match status" value="1"/>
</dbReference>
<proteinExistence type="inferred from homology"/>
<protein>
    <submittedName>
        <fullName evidence="7">Methyltransferase domain-containing protein</fullName>
    </submittedName>
</protein>
<sequence>MLGEMPGGHMIKQVLRQLFAGLRGAPFAVHYWDGEIASYGAQGKSAFVLNFTRPPPARLEDPVVYLGECYMDGVLEIEGSWDALLGTMVASENTLFRRGATRALGWIGERLQARRERQQNNVRRHYDLGNDFYRLWLDESWTYSCAYFRHPDDTLEQAQRNKIALSLDKLAIRPGMRVLDIGCGWGGMALAAAQRGARVLGITLSAEQHEGARERIARAGLSDRVEIRLMDYLDLDGRREQFDRIVSVGMFEHVGQGHHDDFFARTSSMLQGGGLMLLHTITGPESRETNPWIEKYIFPGGHIPAPETLVAALPAHSFKLVHMESLRLHYARTLQCWLARYQAVCSEVVSMFDERFARMWTMYLRGSSAAFRGGDLDIHQMLVSKGNNNTLPRDWGYLYNSAAPLCWGEDGD</sequence>
<dbReference type="Gene3D" id="3.40.50.150">
    <property type="entry name" value="Vaccinia Virus protein VP39"/>
    <property type="match status" value="1"/>
</dbReference>
<keyword evidence="4" id="KW-0949">S-adenosyl-L-methionine</keyword>
<dbReference type="Pfam" id="PF02353">
    <property type="entry name" value="CMAS"/>
    <property type="match status" value="1"/>
</dbReference>
<dbReference type="GO" id="GO:0008610">
    <property type="term" value="P:lipid biosynthetic process"/>
    <property type="evidence" value="ECO:0007669"/>
    <property type="project" value="InterPro"/>
</dbReference>
<accession>A0A845BK24</accession>
<keyword evidence="2 7" id="KW-0489">Methyltransferase</keyword>
<evidence type="ECO:0000256" key="2">
    <source>
        <dbReference type="ARBA" id="ARBA00022603"/>
    </source>
</evidence>
<evidence type="ECO:0000313" key="8">
    <source>
        <dbReference type="Proteomes" id="UP000467214"/>
    </source>
</evidence>
<keyword evidence="8" id="KW-1185">Reference proteome</keyword>
<dbReference type="InterPro" id="IPR029063">
    <property type="entry name" value="SAM-dependent_MTases_sf"/>
</dbReference>
<feature type="domain" description="DUF7884" evidence="6">
    <location>
        <begin position="15"/>
        <end position="97"/>
    </location>
</feature>
<dbReference type="PIRSF" id="PIRSF003085">
    <property type="entry name" value="CMAS"/>
    <property type="match status" value="1"/>
</dbReference>
<reference evidence="7 8" key="1">
    <citation type="submission" date="2019-12" db="EMBL/GenBank/DDBJ databases">
        <title>Neisseriaceae gen. nov. sp. Genome sequencing and assembly.</title>
        <authorList>
            <person name="Liu Z."/>
            <person name="Li A."/>
        </authorList>
    </citation>
    <scope>NUCLEOTIDE SEQUENCE [LARGE SCALE GENOMIC DNA]</scope>
    <source>
        <strain evidence="7 8">B2N2-7</strain>
    </source>
</reference>
<dbReference type="InterPro" id="IPR050723">
    <property type="entry name" value="CFA/CMAS"/>
</dbReference>
<dbReference type="PANTHER" id="PTHR43667">
    <property type="entry name" value="CYCLOPROPANE-FATTY-ACYL-PHOSPHOLIPID SYNTHASE"/>
    <property type="match status" value="1"/>
</dbReference>
<keyword evidence="5" id="KW-0443">Lipid metabolism</keyword>
<dbReference type="EMBL" id="WSSB01000004">
    <property type="protein sequence ID" value="MXR36549.1"/>
    <property type="molecule type" value="Genomic_DNA"/>
</dbReference>
<comment type="similarity">
    <text evidence="1">Belongs to the CFA/CMAS family.</text>
</comment>
<evidence type="ECO:0000313" key="7">
    <source>
        <dbReference type="EMBL" id="MXR36549.1"/>
    </source>
</evidence>
<dbReference type="SUPFAM" id="SSF53335">
    <property type="entry name" value="S-adenosyl-L-methionine-dependent methyltransferases"/>
    <property type="match status" value="1"/>
</dbReference>
<evidence type="ECO:0000256" key="1">
    <source>
        <dbReference type="ARBA" id="ARBA00010815"/>
    </source>
</evidence>
<gene>
    <name evidence="7" type="ORF">GQF02_06110</name>
</gene>
<dbReference type="AlphaFoldDB" id="A0A845BK24"/>
<dbReference type="GO" id="GO:0008168">
    <property type="term" value="F:methyltransferase activity"/>
    <property type="evidence" value="ECO:0007669"/>
    <property type="project" value="UniProtKB-KW"/>
</dbReference>
<evidence type="ECO:0000259" key="6">
    <source>
        <dbReference type="Pfam" id="PF25371"/>
    </source>
</evidence>
<evidence type="ECO:0000256" key="3">
    <source>
        <dbReference type="ARBA" id="ARBA00022679"/>
    </source>
</evidence>
<evidence type="ECO:0000256" key="4">
    <source>
        <dbReference type="ARBA" id="ARBA00022691"/>
    </source>
</evidence>
<keyword evidence="3 7" id="KW-0808">Transferase</keyword>
<evidence type="ECO:0000256" key="5">
    <source>
        <dbReference type="ARBA" id="ARBA00023098"/>
    </source>
</evidence>
<dbReference type="InterPro" id="IPR057206">
    <property type="entry name" value="DUF7884"/>
</dbReference>